<proteinExistence type="predicted"/>
<dbReference type="Gramene" id="AUR62002660-RA">
    <property type="protein sequence ID" value="AUR62002660-RA:cds"/>
    <property type="gene ID" value="AUR62002660"/>
</dbReference>
<sequence>MLSRPPVVRTPEEKRDKRLWCEYHRECGHTTKNCKELKKALDQLADEGKLNKYLKGSDRLNRNAREARSDDTGGHVAVIAGGLALGGSCLKYNEEDLAPVDKPFIGFGGQSVFPKRTNRLPVRLGPKGKGRSVVTHFLVVDTPLPYNVIPGRPLLNEVKMTISVYQLLMQFKLEDGTFGMVYGDQRSARECYVNSLKRASEALSEPLKKSKITDPSVLFTE</sequence>
<evidence type="ECO:0000313" key="2">
    <source>
        <dbReference type="Proteomes" id="UP000596660"/>
    </source>
</evidence>
<organism evidence="1 2">
    <name type="scientific">Chenopodium quinoa</name>
    <name type="common">Quinoa</name>
    <dbReference type="NCBI Taxonomy" id="63459"/>
    <lineage>
        <taxon>Eukaryota</taxon>
        <taxon>Viridiplantae</taxon>
        <taxon>Streptophyta</taxon>
        <taxon>Embryophyta</taxon>
        <taxon>Tracheophyta</taxon>
        <taxon>Spermatophyta</taxon>
        <taxon>Magnoliopsida</taxon>
        <taxon>eudicotyledons</taxon>
        <taxon>Gunneridae</taxon>
        <taxon>Pentapetalae</taxon>
        <taxon>Caryophyllales</taxon>
        <taxon>Chenopodiaceae</taxon>
        <taxon>Chenopodioideae</taxon>
        <taxon>Atripliceae</taxon>
        <taxon>Chenopodium</taxon>
    </lineage>
</organism>
<protein>
    <submittedName>
        <fullName evidence="1">Uncharacterized protein</fullName>
    </submittedName>
</protein>
<dbReference type="PANTHER" id="PTHR33240">
    <property type="entry name" value="OS08G0508500 PROTEIN"/>
    <property type="match status" value="1"/>
</dbReference>
<keyword evidence="2" id="KW-1185">Reference proteome</keyword>
<dbReference type="OMA" id="MALEPIC"/>
<evidence type="ECO:0000313" key="1">
    <source>
        <dbReference type="EnsemblPlants" id="AUR62002660-RA:cds"/>
    </source>
</evidence>
<reference evidence="1" key="2">
    <citation type="submission" date="2021-03" db="UniProtKB">
        <authorList>
            <consortium name="EnsemblPlants"/>
        </authorList>
    </citation>
    <scope>IDENTIFICATION</scope>
</reference>
<dbReference type="Proteomes" id="UP000596660">
    <property type="component" value="Unplaced"/>
</dbReference>
<dbReference type="AlphaFoldDB" id="A0A803KUF2"/>
<reference evidence="1" key="1">
    <citation type="journal article" date="2017" name="Nature">
        <title>The genome of Chenopodium quinoa.</title>
        <authorList>
            <person name="Jarvis D.E."/>
            <person name="Ho Y.S."/>
            <person name="Lightfoot D.J."/>
            <person name="Schmoeckel S.M."/>
            <person name="Li B."/>
            <person name="Borm T.J.A."/>
            <person name="Ohyanagi H."/>
            <person name="Mineta K."/>
            <person name="Michell C.T."/>
            <person name="Saber N."/>
            <person name="Kharbatia N.M."/>
            <person name="Rupper R.R."/>
            <person name="Sharp A.R."/>
            <person name="Dally N."/>
            <person name="Boughton B.A."/>
            <person name="Woo Y.H."/>
            <person name="Gao G."/>
            <person name="Schijlen E.G.W.M."/>
            <person name="Guo X."/>
            <person name="Momin A.A."/>
            <person name="Negrao S."/>
            <person name="Al-Babili S."/>
            <person name="Gehring C."/>
            <person name="Roessner U."/>
            <person name="Jung C."/>
            <person name="Murphy K."/>
            <person name="Arold S.T."/>
            <person name="Gojobori T."/>
            <person name="van der Linden C.G."/>
            <person name="van Loo E.N."/>
            <person name="Jellen E.N."/>
            <person name="Maughan P.J."/>
            <person name="Tester M."/>
        </authorList>
    </citation>
    <scope>NUCLEOTIDE SEQUENCE [LARGE SCALE GENOMIC DNA]</scope>
    <source>
        <strain evidence="1">cv. PI 614886</strain>
    </source>
</reference>
<name>A0A803KUF2_CHEQI</name>
<dbReference type="EnsemblPlants" id="AUR62002660-RA">
    <property type="protein sequence ID" value="AUR62002660-RA:cds"/>
    <property type="gene ID" value="AUR62002660"/>
</dbReference>
<dbReference type="PANTHER" id="PTHR33240:SF17">
    <property type="entry name" value="EUKARYOTIC PEPTIDE CHAIN RELEASE FACTOR GTP-BINDING SUBUNIT-LIKE"/>
    <property type="match status" value="1"/>
</dbReference>
<accession>A0A803KUF2</accession>